<dbReference type="EMBL" id="KQ258503">
    <property type="protein sequence ID" value="KOM29517.1"/>
    <property type="molecule type" value="Genomic_DNA"/>
</dbReference>
<reference evidence="3" key="1">
    <citation type="journal article" date="2015" name="Proc. Natl. Acad. Sci. U.S.A.">
        <title>Genome sequencing of adzuki bean (Vigna angularis) provides insight into high starch and low fat accumulation and domestication.</title>
        <authorList>
            <person name="Yang K."/>
            <person name="Tian Z."/>
            <person name="Chen C."/>
            <person name="Luo L."/>
            <person name="Zhao B."/>
            <person name="Wang Z."/>
            <person name="Yu L."/>
            <person name="Li Y."/>
            <person name="Sun Y."/>
            <person name="Li W."/>
            <person name="Chen Y."/>
            <person name="Li Y."/>
            <person name="Zhang Y."/>
            <person name="Ai D."/>
            <person name="Zhao J."/>
            <person name="Shang C."/>
            <person name="Ma Y."/>
            <person name="Wu B."/>
            <person name="Wang M."/>
            <person name="Gao L."/>
            <person name="Sun D."/>
            <person name="Zhang P."/>
            <person name="Guo F."/>
            <person name="Wang W."/>
            <person name="Li Y."/>
            <person name="Wang J."/>
            <person name="Varshney R.K."/>
            <person name="Wang J."/>
            <person name="Ling H.Q."/>
            <person name="Wan P."/>
        </authorList>
    </citation>
    <scope>NUCLEOTIDE SEQUENCE</scope>
    <source>
        <strain evidence="3">cv. Jingnong 6</strain>
    </source>
</reference>
<name>A0A0L9TGE9_PHAAN</name>
<dbReference type="Gramene" id="KOM29517">
    <property type="protein sequence ID" value="KOM29517"/>
    <property type="gene ID" value="LR48_Vigan715s000700"/>
</dbReference>
<feature type="region of interest" description="Disordered" evidence="1">
    <location>
        <begin position="131"/>
        <end position="155"/>
    </location>
</feature>
<sequence length="197" mass="21729">MTGATLETSNLYGSDVYRDIGPGSQGSFTQEGRDDILAVSIGRPEHPGYIRGVGRGPPLHACSFVTSMKRECNSWFREAREEAHSAATERKIFIQQQTCSNKKKNSRPPRSRRAKSTVTAWEGLHAQHFEEGSCTSTRPPSSLSVHHHPTKLQDQNQQQLPAFHVQLEEVAATALQQRNITVHPAISTSSVEAVTTV</sequence>
<dbReference type="AlphaFoldDB" id="A0A0L9TGE9"/>
<evidence type="ECO:0000256" key="1">
    <source>
        <dbReference type="SAM" id="MobiDB-lite"/>
    </source>
</evidence>
<evidence type="ECO:0000313" key="2">
    <source>
        <dbReference type="EMBL" id="KOM29517.1"/>
    </source>
</evidence>
<feature type="compositionally biased region" description="Polar residues" evidence="1">
    <location>
        <begin position="133"/>
        <end position="144"/>
    </location>
</feature>
<dbReference type="Proteomes" id="UP000053144">
    <property type="component" value="Unassembled WGS sequence"/>
</dbReference>
<protein>
    <submittedName>
        <fullName evidence="2">Uncharacterized protein</fullName>
    </submittedName>
</protein>
<accession>A0A0L9TGE9</accession>
<evidence type="ECO:0000313" key="3">
    <source>
        <dbReference type="Proteomes" id="UP000053144"/>
    </source>
</evidence>
<gene>
    <name evidence="2" type="ORF">LR48_Vigan715s000700</name>
</gene>
<organism evidence="2 3">
    <name type="scientific">Phaseolus angularis</name>
    <name type="common">Azuki bean</name>
    <name type="synonym">Vigna angularis</name>
    <dbReference type="NCBI Taxonomy" id="3914"/>
    <lineage>
        <taxon>Eukaryota</taxon>
        <taxon>Viridiplantae</taxon>
        <taxon>Streptophyta</taxon>
        <taxon>Embryophyta</taxon>
        <taxon>Tracheophyta</taxon>
        <taxon>Spermatophyta</taxon>
        <taxon>Magnoliopsida</taxon>
        <taxon>eudicotyledons</taxon>
        <taxon>Gunneridae</taxon>
        <taxon>Pentapetalae</taxon>
        <taxon>rosids</taxon>
        <taxon>fabids</taxon>
        <taxon>Fabales</taxon>
        <taxon>Fabaceae</taxon>
        <taxon>Papilionoideae</taxon>
        <taxon>50 kb inversion clade</taxon>
        <taxon>NPAAA clade</taxon>
        <taxon>indigoferoid/millettioid clade</taxon>
        <taxon>Phaseoleae</taxon>
        <taxon>Vigna</taxon>
    </lineage>
</organism>
<proteinExistence type="predicted"/>